<evidence type="ECO:0000256" key="5">
    <source>
        <dbReference type="ARBA" id="ARBA00023027"/>
    </source>
</evidence>
<dbReference type="NCBIfam" id="NF000824">
    <property type="entry name" value="PRK00066.1"/>
    <property type="match status" value="1"/>
</dbReference>
<dbReference type="OMA" id="THLDSMR"/>
<dbReference type="EMBL" id="GAKP01006261">
    <property type="protein sequence ID" value="JAC52691.1"/>
    <property type="molecule type" value="Transcribed_RNA"/>
</dbReference>
<keyword evidence="4 9" id="KW-0560">Oxidoreductase</keyword>
<dbReference type="GO" id="GO:0004459">
    <property type="term" value="F:L-lactate dehydrogenase (NAD+) activity"/>
    <property type="evidence" value="ECO:0007669"/>
    <property type="project" value="UniProtKB-EC"/>
</dbReference>
<sequence>MLKIIRLQRCFSVTTTFSVRGIGTVTLNEQWLKVRMASVSENLMSKVAEVLPSGGRKVTIVGIGQVGMACAFSILAQNVSNEICLVDVCKDKLQGEMMDLQHGSNFLKNPKITASTEYEATAGSRLCIVTAGVRQKEGESRLSLVQRNTDILKHIIPKLVQYSPDTILLMVSNPVDIMTYVAWKLSGLPKNRVIGSGTNLDSSRFRFLMSQRLDVAPTSCHGWIIGEHGDSSVPVWSGVNIAGVRLRELNPNIGTTEDPENWEEVHKKVVDSAYEVIKLKGYTSWAIGLSSAALASAILNNTSNIVAVSTSVQGQHGIDKDVFLSLPCVLNANGITSIVKQILTATEVEQLQKSANIMDQVQAGIKF</sequence>
<proteinExistence type="inferred from homology"/>
<dbReference type="PANTHER" id="PTHR43128:SF16">
    <property type="entry name" value="L-LACTATE DEHYDROGENASE"/>
    <property type="match status" value="1"/>
</dbReference>
<dbReference type="KEGG" id="bdr:105231405"/>
<dbReference type="PRINTS" id="PR00086">
    <property type="entry name" value="LLDHDRGNASE"/>
</dbReference>
<dbReference type="Gene3D" id="3.40.50.720">
    <property type="entry name" value="NAD(P)-binding Rossmann-like Domain"/>
    <property type="match status" value="1"/>
</dbReference>
<evidence type="ECO:0000256" key="3">
    <source>
        <dbReference type="ARBA" id="ARBA00012967"/>
    </source>
</evidence>
<dbReference type="InterPro" id="IPR001236">
    <property type="entry name" value="Lactate/malate_DH_N"/>
</dbReference>
<dbReference type="SUPFAM" id="SSF51735">
    <property type="entry name" value="NAD(P)-binding Rossmann-fold domains"/>
    <property type="match status" value="1"/>
</dbReference>
<dbReference type="GeneID" id="105231405"/>
<dbReference type="RefSeq" id="XP_011210994.1">
    <property type="nucleotide sequence ID" value="XM_011212692.3"/>
</dbReference>
<gene>
    <name evidence="12" type="primary">LDH</name>
    <name evidence="14" type="synonym">LOC105231405</name>
</gene>
<evidence type="ECO:0000259" key="10">
    <source>
        <dbReference type="Pfam" id="PF00056"/>
    </source>
</evidence>
<name>A0A034WAY2_BACDO</name>
<dbReference type="OrthoDB" id="5405561at2759"/>
<keyword evidence="5 8" id="KW-0520">NAD</keyword>
<organism evidence="12">
    <name type="scientific">Bactrocera dorsalis</name>
    <name type="common">Oriental fruit fly</name>
    <name type="synonym">Dacus dorsalis</name>
    <dbReference type="NCBI Taxonomy" id="27457"/>
    <lineage>
        <taxon>Eukaryota</taxon>
        <taxon>Metazoa</taxon>
        <taxon>Ecdysozoa</taxon>
        <taxon>Arthropoda</taxon>
        <taxon>Hexapoda</taxon>
        <taxon>Insecta</taxon>
        <taxon>Pterygota</taxon>
        <taxon>Neoptera</taxon>
        <taxon>Endopterygota</taxon>
        <taxon>Diptera</taxon>
        <taxon>Brachycera</taxon>
        <taxon>Muscomorpha</taxon>
        <taxon>Tephritoidea</taxon>
        <taxon>Tephritidae</taxon>
        <taxon>Bactrocera</taxon>
        <taxon>Bactrocera</taxon>
    </lineage>
</organism>
<feature type="active site" description="Proton acceptor" evidence="7">
    <location>
        <position position="228"/>
    </location>
</feature>
<dbReference type="InterPro" id="IPR022383">
    <property type="entry name" value="Lactate/malate_DH_C"/>
</dbReference>
<dbReference type="Proteomes" id="UP001652620">
    <property type="component" value="Chromosome 5"/>
</dbReference>
<comment type="similarity">
    <text evidence="2">Belongs to the LDH/MDH superfamily. LDH family.</text>
</comment>
<dbReference type="Gene3D" id="3.90.110.10">
    <property type="entry name" value="Lactate dehydrogenase/glycoside hydrolase, family 4, C-terminal"/>
    <property type="match status" value="1"/>
</dbReference>
<feature type="binding site" evidence="8">
    <location>
        <position position="148"/>
    </location>
    <ligand>
        <name>NAD(+)</name>
        <dbReference type="ChEBI" id="CHEBI:57540"/>
    </ligand>
</feature>
<dbReference type="SUPFAM" id="SSF56327">
    <property type="entry name" value="LDH C-terminal domain-like"/>
    <property type="match status" value="1"/>
</dbReference>
<dbReference type="Pfam" id="PF02866">
    <property type="entry name" value="Ldh_1_C"/>
    <property type="match status" value="1"/>
</dbReference>
<reference evidence="14" key="2">
    <citation type="submission" date="2025-04" db="UniProtKB">
        <authorList>
            <consortium name="RefSeq"/>
        </authorList>
    </citation>
    <scope>IDENTIFICATION</scope>
    <source>
        <strain evidence="14">Punador</strain>
    </source>
</reference>
<dbReference type="InterPro" id="IPR036291">
    <property type="entry name" value="NAD(P)-bd_dom_sf"/>
</dbReference>
<dbReference type="InterPro" id="IPR001557">
    <property type="entry name" value="L-lactate/malate_DH"/>
</dbReference>
<dbReference type="EC" id="1.1.1.27" evidence="3 9"/>
<dbReference type="HAMAP" id="MF_00488">
    <property type="entry name" value="Lactate_dehydrog"/>
    <property type="match status" value="1"/>
</dbReference>
<evidence type="ECO:0000256" key="9">
    <source>
        <dbReference type="RuleBase" id="RU000496"/>
    </source>
</evidence>
<feature type="binding site" evidence="8">
    <location>
        <begin position="62"/>
        <end position="67"/>
    </location>
    <ligand>
        <name>NAD(+)</name>
        <dbReference type="ChEBI" id="CHEBI:57540"/>
    </ligand>
</feature>
<feature type="binding site" evidence="8">
    <location>
        <position position="87"/>
    </location>
    <ligand>
        <name>NAD(+)</name>
        <dbReference type="ChEBI" id="CHEBI:57540"/>
    </ligand>
</feature>
<evidence type="ECO:0000256" key="8">
    <source>
        <dbReference type="PIRSR" id="PIRSR000102-3"/>
    </source>
</evidence>
<evidence type="ECO:0000259" key="11">
    <source>
        <dbReference type="Pfam" id="PF02866"/>
    </source>
</evidence>
<dbReference type="GO" id="GO:0005737">
    <property type="term" value="C:cytoplasm"/>
    <property type="evidence" value="ECO:0007669"/>
    <property type="project" value="InterPro"/>
</dbReference>
<reference evidence="12" key="1">
    <citation type="journal article" date="2014" name="BMC Genomics">
        <title>Characterizing the developmental transcriptome of the oriental fruit fly, Bactrocera dorsalis (Diptera: Tephritidae) through comparative genomic analysis with Drosophila melanogaster utilizing modENCODE datasets.</title>
        <authorList>
            <person name="Geib S.M."/>
            <person name="Calla B."/>
            <person name="Hall B."/>
            <person name="Hou S."/>
            <person name="Manoukis N.C."/>
        </authorList>
    </citation>
    <scope>NUCLEOTIDE SEQUENCE</scope>
    <source>
        <strain evidence="12">Punador</strain>
    </source>
</reference>
<keyword evidence="13" id="KW-1185">Reference proteome</keyword>
<dbReference type="NCBIfam" id="TIGR01771">
    <property type="entry name" value="L-LDH-NAD"/>
    <property type="match status" value="1"/>
</dbReference>
<evidence type="ECO:0000256" key="7">
    <source>
        <dbReference type="PIRSR" id="PIRSR000102-1"/>
    </source>
</evidence>
<dbReference type="Pfam" id="PF00056">
    <property type="entry name" value="Ldh_1_N"/>
    <property type="match status" value="1"/>
</dbReference>
<dbReference type="FunFam" id="3.40.50.720:FF:000018">
    <property type="entry name" value="Malate dehydrogenase"/>
    <property type="match status" value="1"/>
</dbReference>
<accession>A0A034WAY2</accession>
<dbReference type="PANTHER" id="PTHR43128">
    <property type="entry name" value="L-2-HYDROXYCARBOXYLATE DEHYDROGENASE (NAD(P)(+))"/>
    <property type="match status" value="1"/>
</dbReference>
<dbReference type="CDD" id="cd05293">
    <property type="entry name" value="LDH_1"/>
    <property type="match status" value="1"/>
</dbReference>
<comment type="catalytic activity">
    <reaction evidence="6 9">
        <text>(S)-lactate + NAD(+) = pyruvate + NADH + H(+)</text>
        <dbReference type="Rhea" id="RHEA:23444"/>
        <dbReference type="ChEBI" id="CHEBI:15361"/>
        <dbReference type="ChEBI" id="CHEBI:15378"/>
        <dbReference type="ChEBI" id="CHEBI:16651"/>
        <dbReference type="ChEBI" id="CHEBI:57540"/>
        <dbReference type="ChEBI" id="CHEBI:57945"/>
        <dbReference type="EC" id="1.1.1.27"/>
    </reaction>
</comment>
<evidence type="ECO:0000256" key="1">
    <source>
        <dbReference type="ARBA" id="ARBA00004843"/>
    </source>
</evidence>
<dbReference type="UniPathway" id="UPA00554">
    <property type="reaction ID" value="UER00611"/>
</dbReference>
<evidence type="ECO:0000256" key="6">
    <source>
        <dbReference type="ARBA" id="ARBA00049258"/>
    </source>
</evidence>
<evidence type="ECO:0000313" key="12">
    <source>
        <dbReference type="EMBL" id="JAC52691.1"/>
    </source>
</evidence>
<dbReference type="GO" id="GO:0006089">
    <property type="term" value="P:lactate metabolic process"/>
    <property type="evidence" value="ECO:0007669"/>
    <property type="project" value="TreeGrafter"/>
</dbReference>
<dbReference type="AlphaFoldDB" id="A0A034WAY2"/>
<protein>
    <recommendedName>
        <fullName evidence="3 9">L-lactate dehydrogenase</fullName>
        <ecNumber evidence="3 9">1.1.1.27</ecNumber>
    </recommendedName>
</protein>
<evidence type="ECO:0000256" key="2">
    <source>
        <dbReference type="ARBA" id="ARBA00006054"/>
    </source>
</evidence>
<evidence type="ECO:0000256" key="4">
    <source>
        <dbReference type="ARBA" id="ARBA00023002"/>
    </source>
</evidence>
<dbReference type="PROSITE" id="PS00064">
    <property type="entry name" value="L_LDH"/>
    <property type="match status" value="1"/>
</dbReference>
<evidence type="ECO:0000313" key="13">
    <source>
        <dbReference type="Proteomes" id="UP001652620"/>
    </source>
</evidence>
<dbReference type="InterPro" id="IPR011304">
    <property type="entry name" value="L-lactate_DH"/>
</dbReference>
<dbReference type="InterPro" id="IPR015955">
    <property type="entry name" value="Lactate_DH/Glyco_Ohase_4_C"/>
</dbReference>
<dbReference type="PIRSF" id="PIRSF000102">
    <property type="entry name" value="Lac_mal_DH"/>
    <property type="match status" value="1"/>
</dbReference>
<feature type="binding site" evidence="8">
    <location>
        <begin position="171"/>
        <end position="173"/>
    </location>
    <ligand>
        <name>NAD(+)</name>
        <dbReference type="ChEBI" id="CHEBI:57540"/>
    </ligand>
</feature>
<feature type="domain" description="Lactate/malate dehydrogenase C-terminal" evidence="11">
    <location>
        <begin position="198"/>
        <end position="358"/>
    </location>
</feature>
<dbReference type="InterPro" id="IPR018177">
    <property type="entry name" value="L-lactate_DH_AS"/>
</dbReference>
<evidence type="ECO:0000313" key="14">
    <source>
        <dbReference type="RefSeq" id="XP_011210994.1"/>
    </source>
</evidence>
<comment type="pathway">
    <text evidence="1 9">Fermentation; pyruvate fermentation to lactate; (S)-lactate from pyruvate: step 1/1.</text>
</comment>
<feature type="domain" description="Lactate/malate dehydrogenase N-terminal" evidence="10">
    <location>
        <begin position="57"/>
        <end position="195"/>
    </location>
</feature>